<feature type="binding site" evidence="7">
    <location>
        <position position="388"/>
    </location>
    <ligand>
        <name>substrate</name>
    </ligand>
</feature>
<evidence type="ECO:0000256" key="7">
    <source>
        <dbReference type="HAMAP-Rule" id="MF_00296"/>
    </source>
</evidence>
<accession>A0A2Z5WH05</accession>
<feature type="active site" evidence="7 8">
    <location>
        <position position="354"/>
    </location>
</feature>
<dbReference type="EMBL" id="LC202821">
    <property type="protein sequence ID" value="BBB89263.1"/>
    <property type="molecule type" value="Genomic_DNA"/>
</dbReference>
<dbReference type="GO" id="GO:0009092">
    <property type="term" value="P:homoserine metabolic process"/>
    <property type="evidence" value="ECO:0007669"/>
    <property type="project" value="TreeGrafter"/>
</dbReference>
<evidence type="ECO:0000256" key="4">
    <source>
        <dbReference type="ARBA" id="ARBA00022679"/>
    </source>
</evidence>
<feature type="active site" evidence="7 8">
    <location>
        <position position="387"/>
    </location>
</feature>
<evidence type="ECO:0000256" key="5">
    <source>
        <dbReference type="ARBA" id="ARBA00023167"/>
    </source>
</evidence>
<comment type="function">
    <text evidence="7">Transfers an acetyl group from acetyl-CoA to L-homoserine, forming acetyl-L-homoserine.</text>
</comment>
<evidence type="ECO:0000313" key="10">
    <source>
        <dbReference type="EMBL" id="BBB89263.1"/>
    </source>
</evidence>
<dbReference type="EC" id="2.3.1.31" evidence="7"/>
<feature type="domain" description="AB hydrolase-1" evidence="9">
    <location>
        <begin position="74"/>
        <end position="392"/>
    </location>
</feature>
<keyword evidence="2 7" id="KW-0963">Cytoplasm</keyword>
<comment type="caution">
    <text evidence="7">Lacks conserved residue(s) required for the propagation of feature annotation.</text>
</comment>
<dbReference type="AlphaFoldDB" id="A0A2Z5WH05"/>
<comment type="catalytic activity">
    <reaction evidence="7">
        <text>L-homoserine + acetyl-CoA = O-acetyl-L-homoserine + CoA</text>
        <dbReference type="Rhea" id="RHEA:13701"/>
        <dbReference type="ChEBI" id="CHEBI:57287"/>
        <dbReference type="ChEBI" id="CHEBI:57288"/>
        <dbReference type="ChEBI" id="CHEBI:57476"/>
        <dbReference type="ChEBI" id="CHEBI:57716"/>
        <dbReference type="EC" id="2.3.1.31"/>
    </reaction>
</comment>
<comment type="subunit">
    <text evidence="1 7">Homodimer.</text>
</comment>
<proteinExistence type="inferred from homology"/>
<sequence>MCRAGVPYATPVSFFHCPCRRNAGYRMDQTNPVTPLSHQHVTFPDGLQLDCGFHLAPVDVAYRTYGTLSPARDNAILVCHALTGDQYVADPHPLTGKPGWWGRMVGPGLPIDTDRFFVICVNVLGGCMGTTGPRSLRVREDGTEEPWGTDFPAITIRDMVRAQHLLVEHMGITRLLAVVGGSMGGMQVLEWCATYPEQVFAAMPIATSPFHSAQNIAFNEVSRQAIFADPQWHGGRYWECNEIPARGLAVARMMAHITYLSEAALTRKFGRRVRTTPGRGATGGPGSLFGEMFEVESYLRHQGSTFVRRFDANSYLTITRAMDYFDLGAEHDGDMSRPFRGTPTRFCIISFSSDWLFPTSQARLLARALNQVAANVSFVEIDSDKGHDAFLLDEPDFDRTIRGFLCGAAEHAGIG</sequence>
<dbReference type="GO" id="GO:0005737">
    <property type="term" value="C:cytoplasm"/>
    <property type="evidence" value="ECO:0007669"/>
    <property type="project" value="UniProtKB-SubCell"/>
</dbReference>
<dbReference type="PIRSF" id="PIRSF000443">
    <property type="entry name" value="Homoser_Ac_trans"/>
    <property type="match status" value="1"/>
</dbReference>
<evidence type="ECO:0000256" key="6">
    <source>
        <dbReference type="ARBA" id="ARBA00023315"/>
    </source>
</evidence>
<dbReference type="PANTHER" id="PTHR32268:SF11">
    <property type="entry name" value="HOMOSERINE O-ACETYLTRANSFERASE"/>
    <property type="match status" value="1"/>
</dbReference>
<evidence type="ECO:0000259" key="9">
    <source>
        <dbReference type="Pfam" id="PF00561"/>
    </source>
</evidence>
<dbReference type="NCBIfam" id="TIGR01392">
    <property type="entry name" value="homoserO_Ac_trn"/>
    <property type="match status" value="1"/>
</dbReference>
<dbReference type="PANTHER" id="PTHR32268">
    <property type="entry name" value="HOMOSERINE O-ACETYLTRANSFERASE"/>
    <property type="match status" value="1"/>
</dbReference>
<dbReference type="InterPro" id="IPR029058">
    <property type="entry name" value="AB_hydrolase_fold"/>
</dbReference>
<dbReference type="UniPathway" id="UPA00051">
    <property type="reaction ID" value="UER00074"/>
</dbReference>
<dbReference type="GO" id="GO:0009086">
    <property type="term" value="P:methionine biosynthetic process"/>
    <property type="evidence" value="ECO:0007669"/>
    <property type="project" value="UniProtKB-UniRule"/>
</dbReference>
<gene>
    <name evidence="10" type="primary">metX</name>
    <name evidence="7" type="synonym">metXA</name>
</gene>
<comment type="similarity">
    <text evidence="7">Belongs to the AB hydrolase superfamily. MetX family.</text>
</comment>
<keyword evidence="6 7" id="KW-0012">Acyltransferase</keyword>
<feature type="active site" description="Nucleophile" evidence="7 8">
    <location>
        <position position="182"/>
    </location>
</feature>
<dbReference type="Gene3D" id="3.40.50.1820">
    <property type="entry name" value="alpha/beta hydrolase"/>
    <property type="match status" value="1"/>
</dbReference>
<protein>
    <recommendedName>
        <fullName evidence="7">Homoserine O-acetyltransferase</fullName>
        <shortName evidence="7">HAT</shortName>
        <ecNumber evidence="7">2.3.1.31</ecNumber>
    </recommendedName>
    <alternativeName>
        <fullName evidence="7">Homoserine transacetylase</fullName>
        <shortName evidence="7">HTA</shortName>
    </alternativeName>
</protein>
<keyword evidence="4 7" id="KW-0808">Transferase</keyword>
<dbReference type="GO" id="GO:0004414">
    <property type="term" value="F:homoserine O-acetyltransferase activity"/>
    <property type="evidence" value="ECO:0007669"/>
    <property type="project" value="UniProtKB-UniRule"/>
</dbReference>
<dbReference type="Pfam" id="PF00561">
    <property type="entry name" value="Abhydrolase_1"/>
    <property type="match status" value="1"/>
</dbReference>
<evidence type="ECO:0000256" key="2">
    <source>
        <dbReference type="ARBA" id="ARBA00022490"/>
    </source>
</evidence>
<evidence type="ECO:0000256" key="3">
    <source>
        <dbReference type="ARBA" id="ARBA00022605"/>
    </source>
</evidence>
<comment type="subcellular location">
    <subcellularLocation>
        <location evidence="7">Cytoplasm</location>
    </subcellularLocation>
</comment>
<keyword evidence="3 7" id="KW-0028">Amino-acid biosynthesis</keyword>
<dbReference type="SUPFAM" id="SSF53474">
    <property type="entry name" value="alpha/beta-Hydrolases"/>
    <property type="match status" value="1"/>
</dbReference>
<feature type="binding site" evidence="7">
    <location>
        <position position="252"/>
    </location>
    <ligand>
        <name>substrate</name>
    </ligand>
</feature>
<keyword evidence="5 7" id="KW-0486">Methionine biosynthesis</keyword>
<evidence type="ECO:0000256" key="1">
    <source>
        <dbReference type="ARBA" id="ARBA00011738"/>
    </source>
</evidence>
<organism evidence="10">
    <name type="scientific">Komagataeibacter europaeus</name>
    <name type="common">Gluconacetobacter europaeus</name>
    <dbReference type="NCBI Taxonomy" id="33995"/>
    <lineage>
        <taxon>Bacteria</taxon>
        <taxon>Pseudomonadati</taxon>
        <taxon>Pseudomonadota</taxon>
        <taxon>Alphaproteobacteria</taxon>
        <taxon>Acetobacterales</taxon>
        <taxon>Acetobacteraceae</taxon>
        <taxon>Komagataeibacter</taxon>
    </lineage>
</organism>
<dbReference type="FunFam" id="1.10.1740.110:FF:000001">
    <property type="entry name" value="Homoserine O-acetyltransferase"/>
    <property type="match status" value="1"/>
</dbReference>
<dbReference type="HAMAP" id="MF_00296">
    <property type="entry name" value="MetX_acyltransf"/>
    <property type="match status" value="1"/>
</dbReference>
<dbReference type="NCBIfam" id="NF001209">
    <property type="entry name" value="PRK00175.1"/>
    <property type="match status" value="1"/>
</dbReference>
<name>A0A2Z5WH05_KOMEU</name>
<dbReference type="Gene3D" id="1.10.1740.110">
    <property type="match status" value="1"/>
</dbReference>
<dbReference type="InterPro" id="IPR008220">
    <property type="entry name" value="HAT_MetX-like"/>
</dbReference>
<evidence type="ECO:0000256" key="8">
    <source>
        <dbReference type="PIRSR" id="PIRSR000443-1"/>
    </source>
</evidence>
<dbReference type="InterPro" id="IPR000073">
    <property type="entry name" value="AB_hydrolase_1"/>
</dbReference>
<reference evidence="10" key="1">
    <citation type="journal article" date="2017" name="J. Biosci. Bioeng.">
        <title>Leucine responsive regulatory protein is involved in methionine metabolism and polyamine homeostasis in acetic acid bacterium Komagataeibacter europaeus.</title>
        <authorList>
            <person name="Ishii Y."/>
            <person name="Akasaka N."/>
            <person name="Sakoda H."/>
            <person name="Hidese R."/>
            <person name="Fujiwara S."/>
        </authorList>
    </citation>
    <scope>NUCLEOTIDE SEQUENCE</scope>
    <source>
        <strain evidence="10">KGMA0119</strain>
    </source>
</reference>
<comment type="pathway">
    <text evidence="7">Amino-acid biosynthesis; L-methionine biosynthesis via de novo pathway; O-acetyl-L-homoserine from L-homoserine: step 1/1.</text>
</comment>